<reference evidence="1 2" key="1">
    <citation type="submission" date="2023-02" db="EMBL/GenBank/DDBJ databases">
        <title>LHISI_Scaffold_Assembly.</title>
        <authorList>
            <person name="Stuart O.P."/>
            <person name="Cleave R."/>
            <person name="Magrath M.J.L."/>
            <person name="Mikheyev A.S."/>
        </authorList>
    </citation>
    <scope>NUCLEOTIDE SEQUENCE [LARGE SCALE GENOMIC DNA]</scope>
    <source>
        <strain evidence="1">Daus_M_001</strain>
        <tissue evidence="1">Leg muscle</tissue>
    </source>
</reference>
<proteinExistence type="predicted"/>
<name>A0ABQ9GS93_9NEOP</name>
<gene>
    <name evidence="1" type="ORF">PR048_022768</name>
</gene>
<dbReference type="Proteomes" id="UP001159363">
    <property type="component" value="Chromosome 8"/>
</dbReference>
<evidence type="ECO:0000313" key="1">
    <source>
        <dbReference type="EMBL" id="KAJ8874878.1"/>
    </source>
</evidence>
<protein>
    <submittedName>
        <fullName evidence="1">Uncharacterized protein</fullName>
    </submittedName>
</protein>
<dbReference type="EMBL" id="JARBHB010000009">
    <property type="protein sequence ID" value="KAJ8874878.1"/>
    <property type="molecule type" value="Genomic_DNA"/>
</dbReference>
<accession>A0ABQ9GS93</accession>
<keyword evidence="2" id="KW-1185">Reference proteome</keyword>
<sequence>MKNILETNSKLISLISKKVPVRQQAFLNILHVSRKRDELLLKKNMHKERYPPVENRKGDRKTLKFRP</sequence>
<comment type="caution">
    <text evidence="1">The sequence shown here is derived from an EMBL/GenBank/DDBJ whole genome shotgun (WGS) entry which is preliminary data.</text>
</comment>
<evidence type="ECO:0000313" key="2">
    <source>
        <dbReference type="Proteomes" id="UP001159363"/>
    </source>
</evidence>
<organism evidence="1 2">
    <name type="scientific">Dryococelus australis</name>
    <dbReference type="NCBI Taxonomy" id="614101"/>
    <lineage>
        <taxon>Eukaryota</taxon>
        <taxon>Metazoa</taxon>
        <taxon>Ecdysozoa</taxon>
        <taxon>Arthropoda</taxon>
        <taxon>Hexapoda</taxon>
        <taxon>Insecta</taxon>
        <taxon>Pterygota</taxon>
        <taxon>Neoptera</taxon>
        <taxon>Polyneoptera</taxon>
        <taxon>Phasmatodea</taxon>
        <taxon>Verophasmatodea</taxon>
        <taxon>Anareolatae</taxon>
        <taxon>Phasmatidae</taxon>
        <taxon>Eurycanthinae</taxon>
        <taxon>Dryococelus</taxon>
    </lineage>
</organism>